<name>A0ABQ6U5N4_9ACTN</name>
<keyword evidence="3" id="KW-1185">Reference proteome</keyword>
<evidence type="ECO:0000313" key="2">
    <source>
        <dbReference type="EMBL" id="KAB1093637.1"/>
    </source>
</evidence>
<evidence type="ECO:0000256" key="1">
    <source>
        <dbReference type="SAM" id="MobiDB-lite"/>
    </source>
</evidence>
<proteinExistence type="predicted"/>
<protein>
    <submittedName>
        <fullName evidence="2">Uncharacterized protein</fullName>
    </submittedName>
</protein>
<organism evidence="2 3">
    <name type="scientific">Micromonospora aurantiaca</name>
    <name type="common">nom. illeg.</name>
    <dbReference type="NCBI Taxonomy" id="47850"/>
    <lineage>
        <taxon>Bacteria</taxon>
        <taxon>Bacillati</taxon>
        <taxon>Actinomycetota</taxon>
        <taxon>Actinomycetes</taxon>
        <taxon>Micromonosporales</taxon>
        <taxon>Micromonosporaceae</taxon>
        <taxon>Micromonospora</taxon>
    </lineage>
</organism>
<sequence>MALTTKRHRTARPTPRGTSAGHAYLSQCKLCPYGVFAHQPHEWLTDPIGWSHTDCAQRAGLTTTTAT</sequence>
<dbReference type="EMBL" id="WAAR01000364">
    <property type="protein sequence ID" value="KAB1093637.1"/>
    <property type="molecule type" value="Genomic_DNA"/>
</dbReference>
<comment type="caution">
    <text evidence="2">The sequence shown here is derived from an EMBL/GenBank/DDBJ whole genome shotgun (WGS) entry which is preliminary data.</text>
</comment>
<dbReference type="RefSeq" id="WP_151016371.1">
    <property type="nucleotide sequence ID" value="NZ_CBDRJA010000012.1"/>
</dbReference>
<accession>A0ABQ6U5N4</accession>
<reference evidence="2 3" key="1">
    <citation type="submission" date="2019-09" db="EMBL/GenBank/DDBJ databases">
        <title>High taxonomic diversity of Micromonospora strains isolated from Medicago sativa nodules in different geographical locations.</title>
        <authorList>
            <person name="Martinez-Hidalgo P."/>
            <person name="Flores-Felix J.D."/>
            <person name="Velazquez E."/>
            <person name="Brau L."/>
            <person name="Trujillo M.E."/>
            <person name="Martinez-Molina E."/>
        </authorList>
    </citation>
    <scope>NUCLEOTIDE SEQUENCE [LARGE SCALE GENOMIC DNA]</scope>
    <source>
        <strain evidence="2 3">ALFB5</strain>
    </source>
</reference>
<feature type="region of interest" description="Disordered" evidence="1">
    <location>
        <begin position="1"/>
        <end position="21"/>
    </location>
</feature>
<gene>
    <name evidence="2" type="ORF">F6X54_34160</name>
</gene>
<feature type="compositionally biased region" description="Basic residues" evidence="1">
    <location>
        <begin position="1"/>
        <end position="11"/>
    </location>
</feature>
<evidence type="ECO:0000313" key="3">
    <source>
        <dbReference type="Proteomes" id="UP000471364"/>
    </source>
</evidence>
<dbReference type="Proteomes" id="UP000471364">
    <property type="component" value="Unassembled WGS sequence"/>
</dbReference>